<protein>
    <submittedName>
        <fullName evidence="1">Uncharacterized protein</fullName>
    </submittedName>
</protein>
<evidence type="ECO:0000313" key="1">
    <source>
        <dbReference type="EMBL" id="GGP85584.1"/>
    </source>
</evidence>
<dbReference type="EMBL" id="BMQW01000004">
    <property type="protein sequence ID" value="GGP85584.1"/>
    <property type="molecule type" value="Genomic_DNA"/>
</dbReference>
<sequence length="62" mass="7246">MASFKVFYTLLYPSQIQRRGCRRSNNAVASYQENYALKVSALPTALWTPLKDYIFNWIVIMP</sequence>
<gene>
    <name evidence="1" type="ORF">GCM10009410_18540</name>
</gene>
<comment type="caution">
    <text evidence="1">The sequence shown here is derived from an EMBL/GenBank/DDBJ whole genome shotgun (WGS) entry which is preliminary data.</text>
</comment>
<reference evidence="2" key="1">
    <citation type="journal article" date="2019" name="Int. J. Syst. Evol. Microbiol.">
        <title>The Global Catalogue of Microorganisms (GCM) 10K type strain sequencing project: providing services to taxonomists for standard genome sequencing and annotation.</title>
        <authorList>
            <consortium name="The Broad Institute Genomics Platform"/>
            <consortium name="The Broad Institute Genome Sequencing Center for Infectious Disease"/>
            <person name="Wu L."/>
            <person name="Ma J."/>
        </authorList>
    </citation>
    <scope>NUCLEOTIDE SEQUENCE [LARGE SCALE GENOMIC DNA]</scope>
    <source>
        <strain evidence="2">JCM 32305</strain>
    </source>
</reference>
<name>A0ABQ2QL38_9GAMM</name>
<evidence type="ECO:0000313" key="2">
    <source>
        <dbReference type="Proteomes" id="UP000654004"/>
    </source>
</evidence>
<dbReference type="Proteomes" id="UP000654004">
    <property type="component" value="Unassembled WGS sequence"/>
</dbReference>
<proteinExistence type="predicted"/>
<organism evidence="1 2">
    <name type="scientific">Shewanella ulleungensis</name>
    <dbReference type="NCBI Taxonomy" id="2282699"/>
    <lineage>
        <taxon>Bacteria</taxon>
        <taxon>Pseudomonadati</taxon>
        <taxon>Pseudomonadota</taxon>
        <taxon>Gammaproteobacteria</taxon>
        <taxon>Alteromonadales</taxon>
        <taxon>Shewanellaceae</taxon>
        <taxon>Shewanella</taxon>
    </lineage>
</organism>
<keyword evidence="2" id="KW-1185">Reference proteome</keyword>
<accession>A0ABQ2QL38</accession>